<proteinExistence type="predicted"/>
<gene>
    <name evidence="5" type="ORF">HD594_002259</name>
</gene>
<keyword evidence="6" id="KW-1185">Reference proteome</keyword>
<keyword evidence="2" id="KW-0663">Pyridoxal phosphate</keyword>
<comment type="caution">
    <text evidence="5">The sequence shown here is derived from an EMBL/GenBank/DDBJ whole genome shotgun (WGS) entry which is preliminary data.</text>
</comment>
<sequence>MTAANLGGRLRAGGSAPRAVVSRGALAHNAGLAVATADAALVGDVRADAWGHGAVAVGRALLAAGVPVLRVDDAAAAALSAAGVADDAVSATAEPTLDPRTVLGLPGGDAAAEPALTLYGAILSVKPLLAGEGVSYGYRHRASADTTIALVTGGYAQGIVRSLGDRVEVASRAGRHAIVGRVAMDVCVVDIGGADLSRGDEIVFFGDPRAAAPSLAPWEAGSGLSAGEIVAVIGARALREDAA</sequence>
<dbReference type="GO" id="GO:0005829">
    <property type="term" value="C:cytosol"/>
    <property type="evidence" value="ECO:0007669"/>
    <property type="project" value="TreeGrafter"/>
</dbReference>
<dbReference type="PANTHER" id="PTHR30511">
    <property type="entry name" value="ALANINE RACEMASE"/>
    <property type="match status" value="1"/>
</dbReference>
<organism evidence="5 6">
    <name type="scientific">Microbacterium thalassium</name>
    <dbReference type="NCBI Taxonomy" id="362649"/>
    <lineage>
        <taxon>Bacteria</taxon>
        <taxon>Bacillati</taxon>
        <taxon>Actinomycetota</taxon>
        <taxon>Actinomycetes</taxon>
        <taxon>Micrococcales</taxon>
        <taxon>Microbacteriaceae</taxon>
        <taxon>Microbacterium</taxon>
    </lineage>
</organism>
<dbReference type="Pfam" id="PF00842">
    <property type="entry name" value="Ala_racemase_C"/>
    <property type="match status" value="1"/>
</dbReference>
<keyword evidence="3 5" id="KW-0413">Isomerase</keyword>
<reference evidence="5 6" key="1">
    <citation type="submission" date="2020-08" db="EMBL/GenBank/DDBJ databases">
        <title>Sequencing the genomes of 1000 actinobacteria strains.</title>
        <authorList>
            <person name="Klenk H.-P."/>
        </authorList>
    </citation>
    <scope>NUCLEOTIDE SEQUENCE [LARGE SCALE GENOMIC DNA]</scope>
    <source>
        <strain evidence="5 6">DSM 12511</strain>
    </source>
</reference>
<dbReference type="EMBL" id="JACHML010000001">
    <property type="protein sequence ID" value="MBB6391946.1"/>
    <property type="molecule type" value="Genomic_DNA"/>
</dbReference>
<dbReference type="InterPro" id="IPR029066">
    <property type="entry name" value="PLP-binding_barrel"/>
</dbReference>
<protein>
    <submittedName>
        <fullName evidence="5">Alanine racemase</fullName>
        <ecNumber evidence="5">5.1.1.1</ecNumber>
    </submittedName>
</protein>
<dbReference type="Proteomes" id="UP000537775">
    <property type="component" value="Unassembled WGS sequence"/>
</dbReference>
<dbReference type="Gene3D" id="2.40.37.10">
    <property type="entry name" value="Lyase, Ornithine Decarboxylase, Chain A, domain 1"/>
    <property type="match status" value="1"/>
</dbReference>
<dbReference type="EC" id="5.1.1.1" evidence="5"/>
<dbReference type="Gene3D" id="3.20.20.10">
    <property type="entry name" value="Alanine racemase"/>
    <property type="match status" value="1"/>
</dbReference>
<name>A0A7X0FRY8_9MICO</name>
<feature type="domain" description="Alanine racemase C-terminal" evidence="4">
    <location>
        <begin position="115"/>
        <end position="242"/>
    </location>
</feature>
<dbReference type="RefSeq" id="WP_271171202.1">
    <property type="nucleotide sequence ID" value="NZ_BAAAJR010000005.1"/>
</dbReference>
<evidence type="ECO:0000256" key="2">
    <source>
        <dbReference type="ARBA" id="ARBA00022898"/>
    </source>
</evidence>
<dbReference type="SMART" id="SM01005">
    <property type="entry name" value="Ala_racemase_C"/>
    <property type="match status" value="1"/>
</dbReference>
<dbReference type="GO" id="GO:0030632">
    <property type="term" value="P:D-alanine biosynthetic process"/>
    <property type="evidence" value="ECO:0007669"/>
    <property type="project" value="TreeGrafter"/>
</dbReference>
<dbReference type="GO" id="GO:0009252">
    <property type="term" value="P:peptidoglycan biosynthetic process"/>
    <property type="evidence" value="ECO:0007669"/>
    <property type="project" value="TreeGrafter"/>
</dbReference>
<dbReference type="GO" id="GO:0030170">
    <property type="term" value="F:pyridoxal phosphate binding"/>
    <property type="evidence" value="ECO:0007669"/>
    <property type="project" value="TreeGrafter"/>
</dbReference>
<accession>A0A7X0FRY8</accession>
<dbReference type="PANTHER" id="PTHR30511:SF0">
    <property type="entry name" value="ALANINE RACEMASE, CATABOLIC-RELATED"/>
    <property type="match status" value="1"/>
</dbReference>
<evidence type="ECO:0000256" key="3">
    <source>
        <dbReference type="ARBA" id="ARBA00023235"/>
    </source>
</evidence>
<dbReference type="InterPro" id="IPR009006">
    <property type="entry name" value="Ala_racemase/Decarboxylase_C"/>
</dbReference>
<dbReference type="SUPFAM" id="SSF50621">
    <property type="entry name" value="Alanine racemase C-terminal domain-like"/>
    <property type="match status" value="1"/>
</dbReference>
<dbReference type="AlphaFoldDB" id="A0A7X0FRY8"/>
<dbReference type="GO" id="GO:0008784">
    <property type="term" value="F:alanine racemase activity"/>
    <property type="evidence" value="ECO:0007669"/>
    <property type="project" value="UniProtKB-EC"/>
</dbReference>
<comment type="cofactor">
    <cofactor evidence="1">
        <name>pyridoxal 5'-phosphate</name>
        <dbReference type="ChEBI" id="CHEBI:597326"/>
    </cofactor>
</comment>
<dbReference type="InterPro" id="IPR000821">
    <property type="entry name" value="Ala_racemase"/>
</dbReference>
<evidence type="ECO:0000256" key="1">
    <source>
        <dbReference type="ARBA" id="ARBA00001933"/>
    </source>
</evidence>
<dbReference type="InterPro" id="IPR011079">
    <property type="entry name" value="Ala_racemase_C"/>
</dbReference>
<evidence type="ECO:0000313" key="5">
    <source>
        <dbReference type="EMBL" id="MBB6391946.1"/>
    </source>
</evidence>
<evidence type="ECO:0000313" key="6">
    <source>
        <dbReference type="Proteomes" id="UP000537775"/>
    </source>
</evidence>
<evidence type="ECO:0000259" key="4">
    <source>
        <dbReference type="SMART" id="SM01005"/>
    </source>
</evidence>
<dbReference type="SUPFAM" id="SSF51419">
    <property type="entry name" value="PLP-binding barrel"/>
    <property type="match status" value="1"/>
</dbReference>